<evidence type="ECO:0000259" key="4">
    <source>
        <dbReference type="PROSITE" id="PS50995"/>
    </source>
</evidence>
<proteinExistence type="predicted"/>
<dbReference type="EMBL" id="FXZK01000001">
    <property type="protein sequence ID" value="SMY06929.1"/>
    <property type="molecule type" value="Genomic_DNA"/>
</dbReference>
<evidence type="ECO:0000256" key="3">
    <source>
        <dbReference type="ARBA" id="ARBA00023163"/>
    </source>
</evidence>
<evidence type="ECO:0000256" key="1">
    <source>
        <dbReference type="ARBA" id="ARBA00023015"/>
    </source>
</evidence>
<dbReference type="GO" id="GO:0003700">
    <property type="term" value="F:DNA-binding transcription factor activity"/>
    <property type="evidence" value="ECO:0007669"/>
    <property type="project" value="InterPro"/>
</dbReference>
<dbReference type="PROSITE" id="PS01117">
    <property type="entry name" value="HTH_MARR_1"/>
    <property type="match status" value="1"/>
</dbReference>
<accession>A0A238LB77</accession>
<keyword evidence="1" id="KW-0805">Transcription regulation</keyword>
<name>A0A238LB77_9RHOB</name>
<sequence>MNADFPIVKMPGHLIRRLHQQSTAVFQERVRAAGIEITSVQFAALSALAQWPGIDQATLAGMVAYDRATIGGVVARLVDRGLVVRWTDADDRRARKLRLTEEGAALLNRLTPLVTELQPQILGSLTEEEAAQLVRLMQKSLSLE</sequence>
<dbReference type="PRINTS" id="PR00598">
    <property type="entry name" value="HTHMARR"/>
</dbReference>
<dbReference type="InterPro" id="IPR023187">
    <property type="entry name" value="Tscrpt_reg_MarR-type_CS"/>
</dbReference>
<dbReference type="AlphaFoldDB" id="A0A238LB77"/>
<keyword evidence="2" id="KW-0238">DNA-binding</keyword>
<protein>
    <submittedName>
        <fullName evidence="5">HTH-type transcriptional repressor NicR</fullName>
    </submittedName>
</protein>
<evidence type="ECO:0000313" key="6">
    <source>
        <dbReference type="Proteomes" id="UP000201613"/>
    </source>
</evidence>
<dbReference type="Pfam" id="PF01047">
    <property type="entry name" value="MarR"/>
    <property type="match status" value="1"/>
</dbReference>
<dbReference type="InterPro" id="IPR036390">
    <property type="entry name" value="WH_DNA-bd_sf"/>
</dbReference>
<evidence type="ECO:0000256" key="2">
    <source>
        <dbReference type="ARBA" id="ARBA00023125"/>
    </source>
</evidence>
<dbReference type="RefSeq" id="WP_245820434.1">
    <property type="nucleotide sequence ID" value="NZ_FXZK01000001.1"/>
</dbReference>
<dbReference type="InterPro" id="IPR036388">
    <property type="entry name" value="WH-like_DNA-bd_sf"/>
</dbReference>
<reference evidence="5 6" key="1">
    <citation type="submission" date="2017-05" db="EMBL/GenBank/DDBJ databases">
        <authorList>
            <person name="Song R."/>
            <person name="Chenine A.L."/>
            <person name="Ruprecht R.M."/>
        </authorList>
    </citation>
    <scope>NUCLEOTIDE SEQUENCE [LARGE SCALE GENOMIC DNA]</scope>
    <source>
        <strain evidence="5 6">CECT 8899</strain>
    </source>
</reference>
<dbReference type="Gene3D" id="1.10.10.10">
    <property type="entry name" value="Winged helix-like DNA-binding domain superfamily/Winged helix DNA-binding domain"/>
    <property type="match status" value="1"/>
</dbReference>
<dbReference type="PANTHER" id="PTHR33164:SF95">
    <property type="entry name" value="TRANSCRIPTIONAL REGULATOR"/>
    <property type="match status" value="1"/>
</dbReference>
<evidence type="ECO:0000313" key="5">
    <source>
        <dbReference type="EMBL" id="SMY06929.1"/>
    </source>
</evidence>
<gene>
    <name evidence="5" type="primary">nicR</name>
    <name evidence="5" type="ORF">LOM8899_01059</name>
</gene>
<dbReference type="SMART" id="SM00347">
    <property type="entry name" value="HTH_MARR"/>
    <property type="match status" value="1"/>
</dbReference>
<dbReference type="GO" id="GO:0003677">
    <property type="term" value="F:DNA binding"/>
    <property type="evidence" value="ECO:0007669"/>
    <property type="project" value="UniProtKB-KW"/>
</dbReference>
<dbReference type="InterPro" id="IPR000835">
    <property type="entry name" value="HTH_MarR-typ"/>
</dbReference>
<dbReference type="GO" id="GO:0006950">
    <property type="term" value="P:response to stress"/>
    <property type="evidence" value="ECO:0007669"/>
    <property type="project" value="TreeGrafter"/>
</dbReference>
<keyword evidence="3" id="KW-0804">Transcription</keyword>
<dbReference type="PANTHER" id="PTHR33164">
    <property type="entry name" value="TRANSCRIPTIONAL REGULATOR, MARR FAMILY"/>
    <property type="match status" value="1"/>
</dbReference>
<organism evidence="5 6">
    <name type="scientific">Flavimaricola marinus</name>
    <dbReference type="NCBI Taxonomy" id="1819565"/>
    <lineage>
        <taxon>Bacteria</taxon>
        <taxon>Pseudomonadati</taxon>
        <taxon>Pseudomonadota</taxon>
        <taxon>Alphaproteobacteria</taxon>
        <taxon>Rhodobacterales</taxon>
        <taxon>Paracoccaceae</taxon>
        <taxon>Flavimaricola</taxon>
    </lineage>
</organism>
<dbReference type="Proteomes" id="UP000201613">
    <property type="component" value="Unassembled WGS sequence"/>
</dbReference>
<dbReference type="InterPro" id="IPR039422">
    <property type="entry name" value="MarR/SlyA-like"/>
</dbReference>
<dbReference type="PROSITE" id="PS50995">
    <property type="entry name" value="HTH_MARR_2"/>
    <property type="match status" value="1"/>
</dbReference>
<feature type="domain" description="HTH marR-type" evidence="4">
    <location>
        <begin position="11"/>
        <end position="142"/>
    </location>
</feature>
<dbReference type="SUPFAM" id="SSF46785">
    <property type="entry name" value="Winged helix' DNA-binding domain"/>
    <property type="match status" value="1"/>
</dbReference>
<keyword evidence="6" id="KW-1185">Reference proteome</keyword>